<dbReference type="RefSeq" id="WP_064010884.1">
    <property type="nucleotide sequence ID" value="NZ_LUUG01000137.1"/>
</dbReference>
<dbReference type="OrthoDB" id="5570316at2"/>
<evidence type="ECO:0000256" key="1">
    <source>
        <dbReference type="SAM" id="MobiDB-lite"/>
    </source>
</evidence>
<feature type="compositionally biased region" description="Polar residues" evidence="1">
    <location>
        <begin position="23"/>
        <end position="39"/>
    </location>
</feature>
<sequence>MRNLIAGFILLIALPTLCQAETPNGAQSSPVQLSGTESRTASEKANGDSVDTQSGAYDICLRATQRFEQQEKDKGTGKAAIASLSASCKTELKPAKYWVCMEKEAIAEVDFNAAHWRCAKKLNH</sequence>
<reference evidence="3 4" key="1">
    <citation type="submission" date="2016-03" db="EMBL/GenBank/DDBJ databases">
        <authorList>
            <person name="Ploux O."/>
        </authorList>
    </citation>
    <scope>NUCLEOTIDE SEQUENCE [LARGE SCALE GENOMIC DNA]</scope>
    <source>
        <strain evidence="3 4">R-45363</strain>
    </source>
</reference>
<evidence type="ECO:0000256" key="2">
    <source>
        <dbReference type="SAM" id="SignalP"/>
    </source>
</evidence>
<accession>A0A177LSZ2</accession>
<feature type="chain" id="PRO_5008067253" evidence="2">
    <location>
        <begin position="21"/>
        <end position="124"/>
    </location>
</feature>
<protein>
    <submittedName>
        <fullName evidence="3">Uncharacterized protein</fullName>
    </submittedName>
</protein>
<name>A0A177LSZ2_METMH</name>
<organism evidence="3 4">
    <name type="scientific">Methylomonas methanica</name>
    <dbReference type="NCBI Taxonomy" id="421"/>
    <lineage>
        <taxon>Bacteria</taxon>
        <taxon>Pseudomonadati</taxon>
        <taxon>Pseudomonadota</taxon>
        <taxon>Gammaproteobacteria</taxon>
        <taxon>Methylococcales</taxon>
        <taxon>Methylococcaceae</taxon>
        <taxon>Methylomonas</taxon>
    </lineage>
</organism>
<comment type="caution">
    <text evidence="3">The sequence shown here is derived from an EMBL/GenBank/DDBJ whole genome shotgun (WGS) entry which is preliminary data.</text>
</comment>
<dbReference type="EMBL" id="LUUG01000137">
    <property type="protein sequence ID" value="OAH96164.1"/>
    <property type="molecule type" value="Genomic_DNA"/>
</dbReference>
<feature type="region of interest" description="Disordered" evidence="1">
    <location>
        <begin position="23"/>
        <end position="52"/>
    </location>
</feature>
<feature type="signal peptide" evidence="2">
    <location>
        <begin position="1"/>
        <end position="20"/>
    </location>
</feature>
<dbReference type="AlphaFoldDB" id="A0A177LSZ2"/>
<evidence type="ECO:0000313" key="4">
    <source>
        <dbReference type="Proteomes" id="UP000078090"/>
    </source>
</evidence>
<evidence type="ECO:0000313" key="3">
    <source>
        <dbReference type="EMBL" id="OAH96164.1"/>
    </source>
</evidence>
<gene>
    <name evidence="3" type="ORF">A1332_23195</name>
</gene>
<proteinExistence type="predicted"/>
<keyword evidence="2" id="KW-0732">Signal</keyword>
<dbReference type="Proteomes" id="UP000078090">
    <property type="component" value="Unassembled WGS sequence"/>
</dbReference>